<keyword evidence="3" id="KW-0813">Transport</keyword>
<dbReference type="GO" id="GO:0005886">
    <property type="term" value="C:plasma membrane"/>
    <property type="evidence" value="ECO:0007669"/>
    <property type="project" value="UniProtKB-SubCell"/>
</dbReference>
<dbReference type="PROSITE" id="PS51012">
    <property type="entry name" value="ABC_TM2"/>
    <property type="match status" value="1"/>
</dbReference>
<dbReference type="EMBL" id="CP023777">
    <property type="protein sequence ID" value="ATL49331.1"/>
    <property type="molecule type" value="Genomic_DNA"/>
</dbReference>
<sequence length="372" mass="42433">MRTLRFLLQKEFIQIFRNKAMLPIIFVMPIIQLLVLTFAANFEIKNLGIAIVDQDRSPFSMRLANKMTASGYFKLQYHGQDAKAAYAELTADKADLVMVIPRNFERNLVRDDETSILLIVNAINGTKAGLANGYSNTILQQFNNRVRIEWFAMEPRDAPPHFSITYSNWYNQNMNYRIYMVPALIVVLVTMIGAFLSGMNIVKEKEIGTIEQLNVTPIKKYHFILGKLLPFWLIGLFELALGLIVGKLVFAMPTEGSIPLLFLFAGVYLCVMLGMGLLISTFTNTQQQAMFISWFFLVVFILMSGLFTPVESMPPWAQKITWFNPLMYFVKVVRMVLLKGSGWGDVKMYLLIMFGFAILMNGVAVLNYRKTV</sequence>
<keyword evidence="11" id="KW-1185">Reference proteome</keyword>
<feature type="transmembrane region" description="Helical" evidence="8">
    <location>
        <begin position="229"/>
        <end position="252"/>
    </location>
</feature>
<feature type="transmembrane region" description="Helical" evidence="8">
    <location>
        <begin position="258"/>
        <end position="279"/>
    </location>
</feature>
<feature type="transmembrane region" description="Helical" evidence="8">
    <location>
        <begin position="291"/>
        <end position="308"/>
    </location>
</feature>
<feature type="transmembrane region" description="Helical" evidence="8">
    <location>
        <begin position="349"/>
        <end position="368"/>
    </location>
</feature>
<dbReference type="InterPro" id="IPR047817">
    <property type="entry name" value="ABC2_TM_bact-type"/>
</dbReference>
<evidence type="ECO:0000256" key="4">
    <source>
        <dbReference type="ARBA" id="ARBA00022475"/>
    </source>
</evidence>
<accession>A0A291QZJ1</accession>
<dbReference type="KEGG" id="cbae:COR50_20320"/>
<evidence type="ECO:0000256" key="8">
    <source>
        <dbReference type="SAM" id="Phobius"/>
    </source>
</evidence>
<evidence type="ECO:0000256" key="7">
    <source>
        <dbReference type="ARBA" id="ARBA00023136"/>
    </source>
</evidence>
<keyword evidence="7 8" id="KW-0472">Membrane</keyword>
<comment type="similarity">
    <text evidence="2">Belongs to the ABC-2 integral membrane protein family.</text>
</comment>
<keyword evidence="4" id="KW-1003">Cell membrane</keyword>
<dbReference type="InterPro" id="IPR013525">
    <property type="entry name" value="ABC2_TM"/>
</dbReference>
<evidence type="ECO:0000313" key="11">
    <source>
        <dbReference type="Proteomes" id="UP000220133"/>
    </source>
</evidence>
<dbReference type="Pfam" id="PF12698">
    <property type="entry name" value="ABC2_membrane_3"/>
    <property type="match status" value="1"/>
</dbReference>
<organism evidence="10 11">
    <name type="scientific">Chitinophaga caeni</name>
    <dbReference type="NCBI Taxonomy" id="2029983"/>
    <lineage>
        <taxon>Bacteria</taxon>
        <taxon>Pseudomonadati</taxon>
        <taxon>Bacteroidota</taxon>
        <taxon>Chitinophagia</taxon>
        <taxon>Chitinophagales</taxon>
        <taxon>Chitinophagaceae</taxon>
        <taxon>Chitinophaga</taxon>
    </lineage>
</organism>
<dbReference type="Gene3D" id="3.40.1710.10">
    <property type="entry name" value="abc type-2 transporter like domain"/>
    <property type="match status" value="1"/>
</dbReference>
<protein>
    <submittedName>
        <fullName evidence="10">ABC transporter permease</fullName>
    </submittedName>
</protein>
<evidence type="ECO:0000256" key="1">
    <source>
        <dbReference type="ARBA" id="ARBA00004651"/>
    </source>
</evidence>
<evidence type="ECO:0000256" key="2">
    <source>
        <dbReference type="ARBA" id="ARBA00007783"/>
    </source>
</evidence>
<dbReference type="PANTHER" id="PTHR30294">
    <property type="entry name" value="MEMBRANE COMPONENT OF ABC TRANSPORTER YHHJ-RELATED"/>
    <property type="match status" value="1"/>
</dbReference>
<evidence type="ECO:0000256" key="6">
    <source>
        <dbReference type="ARBA" id="ARBA00022989"/>
    </source>
</evidence>
<dbReference type="PANTHER" id="PTHR30294:SF29">
    <property type="entry name" value="MULTIDRUG ABC TRANSPORTER PERMEASE YBHS-RELATED"/>
    <property type="match status" value="1"/>
</dbReference>
<dbReference type="AlphaFoldDB" id="A0A291QZJ1"/>
<dbReference type="GO" id="GO:0140359">
    <property type="term" value="F:ABC-type transporter activity"/>
    <property type="evidence" value="ECO:0007669"/>
    <property type="project" value="InterPro"/>
</dbReference>
<evidence type="ECO:0000259" key="9">
    <source>
        <dbReference type="PROSITE" id="PS51012"/>
    </source>
</evidence>
<comment type="subcellular location">
    <subcellularLocation>
        <location evidence="1">Cell membrane</location>
        <topology evidence="1">Multi-pass membrane protein</topology>
    </subcellularLocation>
</comment>
<proteinExistence type="inferred from homology"/>
<evidence type="ECO:0000256" key="3">
    <source>
        <dbReference type="ARBA" id="ARBA00022448"/>
    </source>
</evidence>
<evidence type="ECO:0000256" key="5">
    <source>
        <dbReference type="ARBA" id="ARBA00022692"/>
    </source>
</evidence>
<feature type="transmembrane region" description="Helical" evidence="8">
    <location>
        <begin position="20"/>
        <end position="40"/>
    </location>
</feature>
<dbReference type="Proteomes" id="UP000220133">
    <property type="component" value="Chromosome"/>
</dbReference>
<feature type="domain" description="ABC transmembrane type-2" evidence="9">
    <location>
        <begin position="146"/>
        <end position="371"/>
    </location>
</feature>
<reference evidence="10 11" key="1">
    <citation type="submission" date="2017-10" db="EMBL/GenBank/DDBJ databases">
        <title>Paenichitinophaga pekingensis gen. nov., sp. nov., isolated from activated sludge.</title>
        <authorList>
            <person name="Jin D."/>
            <person name="Kong X."/>
            <person name="Deng Y."/>
            <person name="Bai Z."/>
        </authorList>
    </citation>
    <scope>NUCLEOTIDE SEQUENCE [LARGE SCALE GENOMIC DNA]</scope>
    <source>
        <strain evidence="10 11">13</strain>
    </source>
</reference>
<dbReference type="OrthoDB" id="9808686at2"/>
<evidence type="ECO:0000313" key="10">
    <source>
        <dbReference type="EMBL" id="ATL49331.1"/>
    </source>
</evidence>
<gene>
    <name evidence="10" type="ORF">COR50_20320</name>
</gene>
<feature type="transmembrane region" description="Helical" evidence="8">
    <location>
        <begin position="176"/>
        <end position="196"/>
    </location>
</feature>
<dbReference type="RefSeq" id="WP_098195699.1">
    <property type="nucleotide sequence ID" value="NZ_CP023777.1"/>
</dbReference>
<keyword evidence="5 8" id="KW-0812">Transmembrane</keyword>
<dbReference type="InterPro" id="IPR051449">
    <property type="entry name" value="ABC-2_transporter_component"/>
</dbReference>
<name>A0A291QZJ1_9BACT</name>
<keyword evidence="6 8" id="KW-1133">Transmembrane helix</keyword>